<dbReference type="RefSeq" id="XP_055884578.1">
    <property type="nucleotide sequence ID" value="XM_056028603.1"/>
</dbReference>
<evidence type="ECO:0000256" key="1">
    <source>
        <dbReference type="SAM" id="SignalP"/>
    </source>
</evidence>
<protein>
    <submittedName>
        <fullName evidence="3">Uncharacterized protein LOC129926192 isoform X1</fullName>
    </submittedName>
</protein>
<sequence length="439" mass="50595">MIRHYNASIVLLVCVSICLANNMSANKCEEGWFGPECRYKCRCQESCTSEGECLGLCNVGWFGYKCQYRLIHYKVKTYQSQIDLTTILNDNNETTCIGIEAEPICINLTRIYYNPWIRLFIQKPDLLYDLEISFLDNNSVTVNAASVERILFQDNVVDIHISVDDYFINYIILEGKAIQRLCSLWVIEGQNVATKQNVHYSNSSISQIDTNLPQYPQASDGVYTCNENDTRNAAAYWEIVLISSFILKQYYFYFNDVLGETRYLTLQRFNNYRHIYDTFNYFHVNYYYSYYGVVTRTDTLTKAFTFLVTNASTYKNLALLLCEVEAITECREGTWGVQCTNTCNEKCPDLCRFDDGLCSNGCFGYSDPPKCTQECEPGTWGLNCTKTCSNQCFLSLCDSVTGVCDFFDYIDLPHYTSGRILQTMMFLLVFYLCSNLRSI</sequence>
<dbReference type="AlphaFoldDB" id="A0A9W3ABP9"/>
<keyword evidence="1" id="KW-0732">Signal</keyword>
<proteinExistence type="predicted"/>
<gene>
    <name evidence="3" type="primary">LOC129926192</name>
</gene>
<evidence type="ECO:0000313" key="2">
    <source>
        <dbReference type="Proteomes" id="UP001165740"/>
    </source>
</evidence>
<name>A0A9W3ABP9_BIOGL</name>
<feature type="signal peptide" evidence="1">
    <location>
        <begin position="1"/>
        <end position="20"/>
    </location>
</feature>
<feature type="chain" id="PRO_5040938707" evidence="1">
    <location>
        <begin position="21"/>
        <end position="439"/>
    </location>
</feature>
<evidence type="ECO:0000313" key="3">
    <source>
        <dbReference type="RefSeq" id="XP_055884578.1"/>
    </source>
</evidence>
<dbReference type="PANTHER" id="PTHR24035:SF109">
    <property type="entry name" value="PROTEIN DRAPER"/>
    <property type="match status" value="1"/>
</dbReference>
<dbReference type="InterPro" id="IPR052108">
    <property type="entry name" value="MEGF/SIB"/>
</dbReference>
<keyword evidence="2" id="KW-1185">Reference proteome</keyword>
<accession>A0A9W3ABP9</accession>
<reference evidence="3" key="1">
    <citation type="submission" date="2025-08" db="UniProtKB">
        <authorList>
            <consortium name="RefSeq"/>
        </authorList>
    </citation>
    <scope>IDENTIFICATION</scope>
</reference>
<dbReference type="Gene3D" id="2.170.300.10">
    <property type="entry name" value="Tie2 ligand-binding domain superfamily"/>
    <property type="match status" value="1"/>
</dbReference>
<dbReference type="GeneID" id="129926192"/>
<organism evidence="2 3">
    <name type="scientific">Biomphalaria glabrata</name>
    <name type="common">Bloodfluke planorb</name>
    <name type="synonym">Freshwater snail</name>
    <dbReference type="NCBI Taxonomy" id="6526"/>
    <lineage>
        <taxon>Eukaryota</taxon>
        <taxon>Metazoa</taxon>
        <taxon>Spiralia</taxon>
        <taxon>Lophotrochozoa</taxon>
        <taxon>Mollusca</taxon>
        <taxon>Gastropoda</taxon>
        <taxon>Heterobranchia</taxon>
        <taxon>Euthyneura</taxon>
        <taxon>Panpulmonata</taxon>
        <taxon>Hygrophila</taxon>
        <taxon>Lymnaeoidea</taxon>
        <taxon>Planorbidae</taxon>
        <taxon>Biomphalaria</taxon>
    </lineage>
</organism>
<dbReference type="OrthoDB" id="6158807at2759"/>
<dbReference type="PANTHER" id="PTHR24035">
    <property type="entry name" value="MULTIPLE EPIDERMAL GROWTH FACTOR-LIKE DOMAINS PROTEIN"/>
    <property type="match status" value="1"/>
</dbReference>
<dbReference type="Proteomes" id="UP001165740">
    <property type="component" value="Chromosome 5"/>
</dbReference>